<evidence type="ECO:0000313" key="2">
    <source>
        <dbReference type="Proteomes" id="UP001432062"/>
    </source>
</evidence>
<reference evidence="1" key="1">
    <citation type="submission" date="2022-10" db="EMBL/GenBank/DDBJ databases">
        <title>The complete genomes of actinobacterial strains from the NBC collection.</title>
        <authorList>
            <person name="Joergensen T.S."/>
            <person name="Alvarez Arevalo M."/>
            <person name="Sterndorff E.B."/>
            <person name="Faurdal D."/>
            <person name="Vuksanovic O."/>
            <person name="Mourched A.-S."/>
            <person name="Charusanti P."/>
            <person name="Shaw S."/>
            <person name="Blin K."/>
            <person name="Weber T."/>
        </authorList>
    </citation>
    <scope>NUCLEOTIDE SEQUENCE</scope>
    <source>
        <strain evidence="1">NBC_01482</strain>
    </source>
</reference>
<keyword evidence="2" id="KW-1185">Reference proteome</keyword>
<protein>
    <submittedName>
        <fullName evidence="1">DUF1702 family protein</fullName>
    </submittedName>
</protein>
<dbReference type="Proteomes" id="UP001432062">
    <property type="component" value="Chromosome"/>
</dbReference>
<dbReference type="EMBL" id="CP109441">
    <property type="protein sequence ID" value="WUV48331.1"/>
    <property type="molecule type" value="Genomic_DNA"/>
</dbReference>
<name>A0ABZ1YZ74_9NOCA</name>
<evidence type="ECO:0000313" key="1">
    <source>
        <dbReference type="EMBL" id="WUV48331.1"/>
    </source>
</evidence>
<gene>
    <name evidence="1" type="ORF">OG563_09120</name>
</gene>
<proteinExistence type="predicted"/>
<dbReference type="RefSeq" id="WP_329412675.1">
    <property type="nucleotide sequence ID" value="NZ_CP109441.1"/>
</dbReference>
<dbReference type="Pfam" id="PF08012">
    <property type="entry name" value="DUF1702"/>
    <property type="match status" value="1"/>
</dbReference>
<sequence>MPSLIGPLRSTLLGTNIEQEPLKRPGFATPSPATAAELERVATHLSTSIHIAVCSKNNAELIEQIQQLPEQYQGFAFEGAATGLAAVDSITPFSHRAADLFTGPAAKHDLTMYVGVGLAMGKIPKPIWKKVFPKHPVYRWLAIDGYGFYNAFFRTEKYIDRQHVDERYPSWMGDTAPLKRAADQGIGRALWFIGGGSVDGVASRIAEFDPSRHADLWNGIGIATTFAGGVEVADLEAIRSLVPQFHQQLAAGSTMVAKIRQQADSATPHTEVAVRTYTGRAIDEAAALIDKAFVGIPEDGTATSYHAWRDRLGELAVPGGN</sequence>
<organism evidence="1 2">
    <name type="scientific">Nocardia vinacea</name>
    <dbReference type="NCBI Taxonomy" id="96468"/>
    <lineage>
        <taxon>Bacteria</taxon>
        <taxon>Bacillati</taxon>
        <taxon>Actinomycetota</taxon>
        <taxon>Actinomycetes</taxon>
        <taxon>Mycobacteriales</taxon>
        <taxon>Nocardiaceae</taxon>
        <taxon>Nocardia</taxon>
    </lineage>
</organism>
<accession>A0ABZ1YZ74</accession>
<dbReference type="InterPro" id="IPR012964">
    <property type="entry name" value="DUF1702"/>
</dbReference>